<evidence type="ECO:0000313" key="4">
    <source>
        <dbReference type="Proteomes" id="UP000034832"/>
    </source>
</evidence>
<feature type="chain" id="PRO_5020309925" description="Porin" evidence="2">
    <location>
        <begin position="28"/>
        <end position="93"/>
    </location>
</feature>
<dbReference type="STRING" id="211460.YH63_02325"/>
<feature type="region of interest" description="Disordered" evidence="1">
    <location>
        <begin position="34"/>
        <end position="58"/>
    </location>
</feature>
<evidence type="ECO:0000313" key="3">
    <source>
        <dbReference type="EMBL" id="TKT72931.1"/>
    </source>
</evidence>
<feature type="signal peptide" evidence="2">
    <location>
        <begin position="1"/>
        <end position="27"/>
    </location>
</feature>
<dbReference type="EMBL" id="LBIA02000001">
    <property type="protein sequence ID" value="TKT72931.1"/>
    <property type="molecule type" value="Genomic_DNA"/>
</dbReference>
<dbReference type="OrthoDB" id="8255413at2"/>
<reference evidence="3" key="1">
    <citation type="submission" date="2019-04" db="EMBL/GenBank/DDBJ databases">
        <title>Whole genome sequencing of cave bacteria.</title>
        <authorList>
            <person name="Gan H.M."/>
            <person name="Barton H."/>
            <person name="Savka M.A."/>
        </authorList>
    </citation>
    <scope>NUCLEOTIDE SEQUENCE [LARGE SCALE GENOMIC DNA]</scope>
    <source>
        <strain evidence="3">LC387</strain>
    </source>
</reference>
<comment type="caution">
    <text evidence="3">The sequence shown here is derived from an EMBL/GenBank/DDBJ whole genome shotgun (WGS) entry which is preliminary data.</text>
</comment>
<evidence type="ECO:0000256" key="2">
    <source>
        <dbReference type="SAM" id="SignalP"/>
    </source>
</evidence>
<keyword evidence="2" id="KW-0732">Signal</keyword>
<dbReference type="AlphaFoldDB" id="A0A4U6BSH6"/>
<gene>
    <name evidence="3" type="ORF">YH63_016705</name>
</gene>
<evidence type="ECO:0008006" key="5">
    <source>
        <dbReference type="Google" id="ProtNLM"/>
    </source>
</evidence>
<organism evidence="3 4">
    <name type="scientific">Afipia massiliensis</name>
    <dbReference type="NCBI Taxonomy" id="211460"/>
    <lineage>
        <taxon>Bacteria</taxon>
        <taxon>Pseudomonadati</taxon>
        <taxon>Pseudomonadota</taxon>
        <taxon>Alphaproteobacteria</taxon>
        <taxon>Hyphomicrobiales</taxon>
        <taxon>Nitrobacteraceae</taxon>
        <taxon>Afipia</taxon>
    </lineage>
</organism>
<sequence length="93" mass="9474">MHQVLAQMFRSITVAAVCAALASATHAQQMDLKIPGQGPQAAKPDHTAGQKPLARQRPSTSCAEFGAGFVRMPGSDSCIRFGGGVGIGVGAVP</sequence>
<keyword evidence="4" id="KW-1185">Reference proteome</keyword>
<name>A0A4U6BSH6_9BRAD</name>
<dbReference type="Proteomes" id="UP000034832">
    <property type="component" value="Unassembled WGS sequence"/>
</dbReference>
<protein>
    <recommendedName>
        <fullName evidence="5">Porin</fullName>
    </recommendedName>
</protein>
<accession>A0A4U6BSH6</accession>
<proteinExistence type="predicted"/>
<evidence type="ECO:0000256" key="1">
    <source>
        <dbReference type="SAM" id="MobiDB-lite"/>
    </source>
</evidence>